<evidence type="ECO:0008006" key="6">
    <source>
        <dbReference type="Google" id="ProtNLM"/>
    </source>
</evidence>
<reference evidence="2 4" key="1">
    <citation type="submission" date="2014-07" db="EMBL/GenBank/DDBJ databases">
        <title>Complete genome sequence of a moderately halophilic bacterium Terribacillus aidingensis MP602, isolated from Cryptomeria fortunei in Tianmu mountain in China.</title>
        <authorList>
            <person name="Wang Y."/>
            <person name="Lu P."/>
            <person name="Zhang L."/>
        </authorList>
    </citation>
    <scope>NUCLEOTIDE SEQUENCE [LARGE SCALE GENOMIC DNA]</scope>
    <source>
        <strain evidence="2 4">MP602</strain>
    </source>
</reference>
<protein>
    <recommendedName>
        <fullName evidence="6">DUF3221 domain-containing protein</fullName>
    </recommendedName>
</protein>
<sequence>MKKVNLQTLKKINGERSVILNTTRKRLFIIIVTILGSMFIAVLLIFTFIPTHSGVIIEVQSKNDMQDHPSIWVVESSPHDILNKSESELTEMYEHQGTVFDLPSYIPDAIIKDLSPGQEVEIYFNGLVEASAPAGGEAYWITTKNNQGEKE</sequence>
<feature type="transmembrane region" description="Helical" evidence="1">
    <location>
        <begin position="27"/>
        <end position="49"/>
    </location>
</feature>
<evidence type="ECO:0000313" key="5">
    <source>
        <dbReference type="Proteomes" id="UP000199735"/>
    </source>
</evidence>
<name>A0A075LLJ8_9BACI</name>
<evidence type="ECO:0000313" key="2">
    <source>
        <dbReference type="EMBL" id="AIF67610.1"/>
    </source>
</evidence>
<gene>
    <name evidence="2" type="ORF">GZ22_13840</name>
    <name evidence="3" type="ORF">SAMN04489762_2275</name>
</gene>
<accession>A0A075LLJ8</accession>
<dbReference type="AlphaFoldDB" id="A0A075LLJ8"/>
<proteinExistence type="predicted"/>
<dbReference type="Pfam" id="PF11518">
    <property type="entry name" value="DUF3221"/>
    <property type="match status" value="1"/>
</dbReference>
<keyword evidence="1" id="KW-0812">Transmembrane</keyword>
<evidence type="ECO:0000313" key="4">
    <source>
        <dbReference type="Proteomes" id="UP000027980"/>
    </source>
</evidence>
<dbReference type="Proteomes" id="UP000199735">
    <property type="component" value="Unassembled WGS sequence"/>
</dbReference>
<dbReference type="EMBL" id="CP008876">
    <property type="protein sequence ID" value="AIF67610.1"/>
    <property type="molecule type" value="Genomic_DNA"/>
</dbReference>
<evidence type="ECO:0000313" key="3">
    <source>
        <dbReference type="EMBL" id="SEN44804.1"/>
    </source>
</evidence>
<evidence type="ECO:0000256" key="1">
    <source>
        <dbReference type="SAM" id="Phobius"/>
    </source>
</evidence>
<reference evidence="3 5" key="2">
    <citation type="submission" date="2016-10" db="EMBL/GenBank/DDBJ databases">
        <authorList>
            <person name="Varghese N."/>
            <person name="Submissions S."/>
        </authorList>
    </citation>
    <scope>NUCLEOTIDE SEQUENCE [LARGE SCALE GENOMIC DNA]</scope>
    <source>
        <strain evidence="3 5">DSM 21619</strain>
    </source>
</reference>
<dbReference type="InterPro" id="IPR021598">
    <property type="entry name" value="DUF3221"/>
</dbReference>
<dbReference type="HOGENOM" id="CLU_1730526_0_0_9"/>
<dbReference type="KEGG" id="tap:GZ22_13840"/>
<dbReference type="Proteomes" id="UP000027980">
    <property type="component" value="Chromosome"/>
</dbReference>
<dbReference type="EMBL" id="FOCD01000002">
    <property type="protein sequence ID" value="SEN44804.1"/>
    <property type="molecule type" value="Genomic_DNA"/>
</dbReference>
<organism evidence="2 4">
    <name type="scientific">Terribacillus saccharophilus</name>
    <dbReference type="NCBI Taxonomy" id="361277"/>
    <lineage>
        <taxon>Bacteria</taxon>
        <taxon>Bacillati</taxon>
        <taxon>Bacillota</taxon>
        <taxon>Bacilli</taxon>
        <taxon>Bacillales</taxon>
        <taxon>Bacillaceae</taxon>
        <taxon>Terribacillus</taxon>
    </lineage>
</organism>
<accession>A0AAX2EGM8</accession>
<keyword evidence="1" id="KW-1133">Transmembrane helix</keyword>
<keyword evidence="1" id="KW-0472">Membrane</keyword>